<organism evidence="1 2">
    <name type="scientific">Staurois parvus</name>
    <dbReference type="NCBI Taxonomy" id="386267"/>
    <lineage>
        <taxon>Eukaryota</taxon>
        <taxon>Metazoa</taxon>
        <taxon>Chordata</taxon>
        <taxon>Craniata</taxon>
        <taxon>Vertebrata</taxon>
        <taxon>Euteleostomi</taxon>
        <taxon>Amphibia</taxon>
        <taxon>Batrachia</taxon>
        <taxon>Anura</taxon>
        <taxon>Neobatrachia</taxon>
        <taxon>Ranoidea</taxon>
        <taxon>Ranidae</taxon>
        <taxon>Staurois</taxon>
    </lineage>
</organism>
<reference evidence="1" key="1">
    <citation type="submission" date="2023-05" db="EMBL/GenBank/DDBJ databases">
        <authorList>
            <person name="Stuckert A."/>
        </authorList>
    </citation>
    <scope>NUCLEOTIDE SEQUENCE</scope>
</reference>
<accession>A0ABN9CUB2</accession>
<protein>
    <submittedName>
        <fullName evidence="1">Uncharacterized protein</fullName>
    </submittedName>
</protein>
<keyword evidence="2" id="KW-1185">Reference proteome</keyword>
<dbReference type="EMBL" id="CATNWA010012653">
    <property type="protein sequence ID" value="CAI9563798.1"/>
    <property type="molecule type" value="Genomic_DNA"/>
</dbReference>
<name>A0ABN9CUB2_9NEOB</name>
<proteinExistence type="predicted"/>
<sequence length="91" mass="10002">MNPWTVTAIHSMSLWRCPAYQLPVVLHESPAAYFPATHLTHNPKTNGWAEEWEASGCPCLKCGCGVTAQILKEPVGSVLSLLRPAEMRSPE</sequence>
<dbReference type="Proteomes" id="UP001162483">
    <property type="component" value="Unassembled WGS sequence"/>
</dbReference>
<gene>
    <name evidence="1" type="ORF">SPARVUS_LOCUS5805234</name>
</gene>
<evidence type="ECO:0000313" key="2">
    <source>
        <dbReference type="Proteomes" id="UP001162483"/>
    </source>
</evidence>
<comment type="caution">
    <text evidence="1">The sequence shown here is derived from an EMBL/GenBank/DDBJ whole genome shotgun (WGS) entry which is preliminary data.</text>
</comment>
<evidence type="ECO:0000313" key="1">
    <source>
        <dbReference type="EMBL" id="CAI9563798.1"/>
    </source>
</evidence>